<reference evidence="2 3" key="1">
    <citation type="submission" date="2015-05" db="EMBL/GenBank/DDBJ databases">
        <authorList>
            <person name="Rovetto F."/>
            <person name="Cocolin L."/>
            <person name="Illeghems K."/>
            <person name="Van Nieuwerburgh F."/>
            <person name="Houf K."/>
        </authorList>
    </citation>
    <scope>NUCLEOTIDE SEQUENCE [LARGE SCALE GENOMIC DNA]</scope>
    <source>
        <strain evidence="2 3">117434</strain>
    </source>
</reference>
<accession>A0ABX2YB89</accession>
<proteinExistence type="predicted"/>
<dbReference type="Pfam" id="PF11074">
    <property type="entry name" value="DUF2779"/>
    <property type="match status" value="1"/>
</dbReference>
<gene>
    <name evidence="2" type="ORF">AAX28_01655</name>
</gene>
<comment type="caution">
    <text evidence="2">The sequence shown here is derived from an EMBL/GenBank/DDBJ whole genome shotgun (WGS) entry which is preliminary data.</text>
</comment>
<evidence type="ECO:0000313" key="3">
    <source>
        <dbReference type="Proteomes" id="UP000093159"/>
    </source>
</evidence>
<dbReference type="EMBL" id="LDIR01000003">
    <property type="protein sequence ID" value="OCL90836.1"/>
    <property type="molecule type" value="Genomic_DNA"/>
</dbReference>
<feature type="domain" description="DUF2779" evidence="1">
    <location>
        <begin position="310"/>
        <end position="434"/>
    </location>
</feature>
<sequence>MSNFTWVEIYKEIVEKIKDKNTEDLVNLLKDCENCQINYLKDKNGNFIALDLFTFFGTFNRDVKFENRIKVLIHLKDKLKLTSNLPSDFSGIPTMNNQNSWFYWGGNPENEKDITKLNELFIFAIPEDKNLNIEEKFNECLDISGVGLSKLTTGLFWINPEKFMPIAGPVISHLKRKFPNFGHENEKGAKAWDKIFKGMQWEQYEEVLNFLNDEENHLNVKKSFKELSLESIESSVENEILENKFDISRLKSQKKFELYQNGILEFSQITDLYSFSISQQIQIESERQNRTIINKEGIKEFDKSLSYPIYHLDFETFQQAIPEFKGVSPYSQIPFQYSLHIEHEDGRLEHKEFLAKDGVDPREEIAKRLVEDIPSNVTVLAYNMGFEKGVIRKLANLFEQYSHGLMAIHDNCKDLMIPFQNKDYYHPNMKGSYSIKYVLPSLVPEFENAYKELDLIHNGGEAMEAFANLSKIEDEKLKKILMLNF</sequence>
<dbReference type="Proteomes" id="UP000093159">
    <property type="component" value="Unassembled WGS sequence"/>
</dbReference>
<dbReference type="RefSeq" id="WP_066179487.1">
    <property type="nucleotide sequence ID" value="NZ_LDIR01000003.1"/>
</dbReference>
<evidence type="ECO:0000259" key="1">
    <source>
        <dbReference type="Pfam" id="PF11074"/>
    </source>
</evidence>
<organism evidence="2 3">
    <name type="scientific">Arcobacter porcinus</name>
    <dbReference type="NCBI Taxonomy" id="1935204"/>
    <lineage>
        <taxon>Bacteria</taxon>
        <taxon>Pseudomonadati</taxon>
        <taxon>Campylobacterota</taxon>
        <taxon>Epsilonproteobacteria</taxon>
        <taxon>Campylobacterales</taxon>
        <taxon>Arcobacteraceae</taxon>
        <taxon>Arcobacter</taxon>
    </lineage>
</organism>
<evidence type="ECO:0000313" key="2">
    <source>
        <dbReference type="EMBL" id="OCL90836.1"/>
    </source>
</evidence>
<keyword evidence="3" id="KW-1185">Reference proteome</keyword>
<protein>
    <recommendedName>
        <fullName evidence="1">DUF2779 domain-containing protein</fullName>
    </recommendedName>
</protein>
<dbReference type="InterPro" id="IPR021301">
    <property type="entry name" value="DUF2779"/>
</dbReference>
<name>A0ABX2YB89_9BACT</name>